<dbReference type="Pfam" id="PF02811">
    <property type="entry name" value="PHP"/>
    <property type="match status" value="1"/>
</dbReference>
<dbReference type="CDD" id="cd07432">
    <property type="entry name" value="PHP_HisPPase"/>
    <property type="match status" value="1"/>
</dbReference>
<dbReference type="GO" id="GO:0035312">
    <property type="term" value="F:5'-3' DNA exonuclease activity"/>
    <property type="evidence" value="ECO:0007669"/>
    <property type="project" value="TreeGrafter"/>
</dbReference>
<dbReference type="InterPro" id="IPR003141">
    <property type="entry name" value="Pol/His_phosphatase_N"/>
</dbReference>
<protein>
    <submittedName>
        <fullName evidence="2">Histidinol phosphatase</fullName>
    </submittedName>
</protein>
<dbReference type="SUPFAM" id="SSF89550">
    <property type="entry name" value="PHP domain-like"/>
    <property type="match status" value="1"/>
</dbReference>
<reference evidence="2" key="1">
    <citation type="submission" date="2013-11" db="EMBL/GenBank/DDBJ databases">
        <title>Comparative genomics of Ignicoccus.</title>
        <authorList>
            <person name="Podar M."/>
        </authorList>
    </citation>
    <scope>NUCLEOTIDE SEQUENCE</scope>
    <source>
        <strain evidence="2">DSM 13166</strain>
    </source>
</reference>
<dbReference type="PANTHER" id="PTHR42924">
    <property type="entry name" value="EXONUCLEASE"/>
    <property type="match status" value="1"/>
</dbReference>
<dbReference type="InterPro" id="IPR052018">
    <property type="entry name" value="PHP_domain"/>
</dbReference>
<accession>A0A977PKU1</accession>
<dbReference type="AlphaFoldDB" id="A0A977PKU1"/>
<organism evidence="2 3">
    <name type="scientific">Ignicoccus pacificus DSM 13166</name>
    <dbReference type="NCBI Taxonomy" id="940294"/>
    <lineage>
        <taxon>Archaea</taxon>
        <taxon>Thermoproteota</taxon>
        <taxon>Thermoprotei</taxon>
        <taxon>Desulfurococcales</taxon>
        <taxon>Desulfurococcaceae</taxon>
        <taxon>Ignicoccus</taxon>
    </lineage>
</organism>
<feature type="domain" description="Polymerase/histidinol phosphatase N-terminal" evidence="1">
    <location>
        <begin position="6"/>
        <end position="73"/>
    </location>
</feature>
<proteinExistence type="predicted"/>
<evidence type="ECO:0000313" key="2">
    <source>
        <dbReference type="EMBL" id="UXD21630.1"/>
    </source>
</evidence>
<sequence length="230" mass="25946">MPALRADLHMHSTHSDGLDPVEKMIMSAIDKGLQAISITDHDTFEGSKAAAEFIKNKGLDIILIYGNEVRARYYGKYMDILILCPSLPPSPPPKDALRLYDWAEKWGCLYIPAHPYDERRYGCGESIYDLEMHAIEAWNARAPKKINERAVEVAKILRKPMLANSDAHDAEMVASAHSIIEAEPIPEEILDAIVKGRVKMVRGHISPKSYAKYVGRKLARRSVKHLFLKE</sequence>
<dbReference type="EMBL" id="CP006868">
    <property type="protein sequence ID" value="UXD21630.1"/>
    <property type="molecule type" value="Genomic_DNA"/>
</dbReference>
<dbReference type="Proteomes" id="UP001063698">
    <property type="component" value="Chromosome"/>
</dbReference>
<dbReference type="PANTHER" id="PTHR42924:SF3">
    <property type="entry name" value="POLYMERASE_HISTIDINOL PHOSPHATASE N-TERMINAL DOMAIN-CONTAINING PROTEIN"/>
    <property type="match status" value="1"/>
</dbReference>
<dbReference type="InterPro" id="IPR016195">
    <property type="entry name" value="Pol/histidinol_Pase-like"/>
</dbReference>
<dbReference type="KEGG" id="ipc:IPA_06035"/>
<dbReference type="Pfam" id="PF13263">
    <property type="entry name" value="PHP_C"/>
    <property type="match status" value="1"/>
</dbReference>
<dbReference type="InterPro" id="IPR004013">
    <property type="entry name" value="PHP_dom"/>
</dbReference>
<dbReference type="Gene3D" id="3.20.20.140">
    <property type="entry name" value="Metal-dependent hydrolases"/>
    <property type="match status" value="1"/>
</dbReference>
<dbReference type="SMART" id="SM00481">
    <property type="entry name" value="POLIIIAc"/>
    <property type="match status" value="1"/>
</dbReference>
<dbReference type="GO" id="GO:0004534">
    <property type="term" value="F:5'-3' RNA exonuclease activity"/>
    <property type="evidence" value="ECO:0007669"/>
    <property type="project" value="TreeGrafter"/>
</dbReference>
<name>A0A977PKU1_9CREN</name>
<gene>
    <name evidence="2" type="ORF">IPA_06035</name>
</gene>
<evidence type="ECO:0000259" key="1">
    <source>
        <dbReference type="SMART" id="SM00481"/>
    </source>
</evidence>
<evidence type="ECO:0000313" key="3">
    <source>
        <dbReference type="Proteomes" id="UP001063698"/>
    </source>
</evidence>
<keyword evidence="3" id="KW-1185">Reference proteome</keyword>